<protein>
    <submittedName>
        <fullName evidence="3">Acyltransferase</fullName>
    </submittedName>
</protein>
<gene>
    <name evidence="3" type="ORF">LEP1GSC123_2918</name>
</gene>
<evidence type="ECO:0000313" key="4">
    <source>
        <dbReference type="Proteomes" id="UP000011783"/>
    </source>
</evidence>
<name>M3GCP5_LEPBO</name>
<dbReference type="GO" id="GO:0009103">
    <property type="term" value="P:lipopolysaccharide biosynthetic process"/>
    <property type="evidence" value="ECO:0007669"/>
    <property type="project" value="TreeGrafter"/>
</dbReference>
<dbReference type="BioCyc" id="LBOR1193007:G11KN-4004-MONOMER"/>
<dbReference type="InterPro" id="IPR050879">
    <property type="entry name" value="Acyltransferase_3"/>
</dbReference>
<feature type="transmembrane region" description="Helical" evidence="1">
    <location>
        <begin position="332"/>
        <end position="354"/>
    </location>
</feature>
<dbReference type="InterPro" id="IPR002656">
    <property type="entry name" value="Acyl_transf_3_dom"/>
</dbReference>
<feature type="transmembrane region" description="Helical" evidence="1">
    <location>
        <begin position="303"/>
        <end position="320"/>
    </location>
</feature>
<feature type="domain" description="Acyltransferase 3" evidence="2">
    <location>
        <begin position="15"/>
        <end position="387"/>
    </location>
</feature>
<evidence type="ECO:0000313" key="3">
    <source>
        <dbReference type="EMBL" id="EMF98691.1"/>
    </source>
</evidence>
<dbReference type="EMBL" id="AKWO02000081">
    <property type="protein sequence ID" value="EMF98691.1"/>
    <property type="molecule type" value="Genomic_DNA"/>
</dbReference>
<dbReference type="PANTHER" id="PTHR23028:SF53">
    <property type="entry name" value="ACYL_TRANSF_3 DOMAIN-CONTAINING PROTEIN"/>
    <property type="match status" value="1"/>
</dbReference>
<sequence length="450" mass="52953">MEQKIGNKKGEIPPLNGLRAFAIVAVFIYHYYFYSGYTSANNNAVLQAFIEILHHFEVNLFFILSGFLISMALWREWSENGKIRYLDFFLRRNYRLLPVYYLFITISYLINRISYSMSEKWVATKELSVPETLMALNVMESTDNGLRNAWADFVFLGNYLRGPNIHTWFLSIIEQFYLIFPFFCGLVLFKRDFFTRQCILWGLYLIPGLLRIYIYLSPDIFGTDYETLVFRPTHTRADSIVMGVILMDWIVNRGDYLKRYLSGRVMSFLSLLLPLLILIFINLKSESIYSFFSGTIRFNLIDFVYAFVLLSVIFFPNTLLAKGLSLKFVTPIANLSYTIYIWHLLLSLISFGVLKVLLPDLFETGLTFFTLSLVLSFLFTFGVSWLIHRYIEEPLGRLFKKIFRLYLDDIYLSCIRKNFSGLLLLIFLLKNFPDFFPVFYGRCSYIFREL</sequence>
<dbReference type="PANTHER" id="PTHR23028">
    <property type="entry name" value="ACETYLTRANSFERASE"/>
    <property type="match status" value="1"/>
</dbReference>
<dbReference type="Pfam" id="PF01757">
    <property type="entry name" value="Acyl_transf_3"/>
    <property type="match status" value="1"/>
</dbReference>
<feature type="transmembrane region" description="Helical" evidence="1">
    <location>
        <begin position="52"/>
        <end position="74"/>
    </location>
</feature>
<feature type="transmembrane region" description="Helical" evidence="1">
    <location>
        <begin position="12"/>
        <end position="32"/>
    </location>
</feature>
<dbReference type="AlphaFoldDB" id="M3GCP5"/>
<evidence type="ECO:0000259" key="2">
    <source>
        <dbReference type="Pfam" id="PF01757"/>
    </source>
</evidence>
<organism evidence="3 4">
    <name type="scientific">Leptospira borgpetersenii str. 200701203</name>
    <dbReference type="NCBI Taxonomy" id="1193007"/>
    <lineage>
        <taxon>Bacteria</taxon>
        <taxon>Pseudomonadati</taxon>
        <taxon>Spirochaetota</taxon>
        <taxon>Spirochaetia</taxon>
        <taxon>Leptospirales</taxon>
        <taxon>Leptospiraceae</taxon>
        <taxon>Leptospira</taxon>
    </lineage>
</organism>
<keyword evidence="3" id="KW-0808">Transferase</keyword>
<feature type="transmembrane region" description="Helical" evidence="1">
    <location>
        <begin position="198"/>
        <end position="216"/>
    </location>
</feature>
<accession>M3GCP5</accession>
<keyword evidence="1" id="KW-0472">Membrane</keyword>
<feature type="transmembrane region" description="Helical" evidence="1">
    <location>
        <begin position="168"/>
        <end position="189"/>
    </location>
</feature>
<keyword evidence="1" id="KW-1133">Transmembrane helix</keyword>
<feature type="transmembrane region" description="Helical" evidence="1">
    <location>
        <begin position="264"/>
        <end position="283"/>
    </location>
</feature>
<keyword evidence="3" id="KW-0012">Acyltransferase</keyword>
<keyword evidence="1" id="KW-0812">Transmembrane</keyword>
<feature type="transmembrane region" description="Helical" evidence="1">
    <location>
        <begin position="366"/>
        <end position="388"/>
    </location>
</feature>
<proteinExistence type="predicted"/>
<dbReference type="GO" id="GO:0016020">
    <property type="term" value="C:membrane"/>
    <property type="evidence" value="ECO:0007669"/>
    <property type="project" value="TreeGrafter"/>
</dbReference>
<comment type="caution">
    <text evidence="3">The sequence shown here is derived from an EMBL/GenBank/DDBJ whole genome shotgun (WGS) entry which is preliminary data.</text>
</comment>
<reference evidence="3 4" key="1">
    <citation type="submission" date="2013-01" db="EMBL/GenBank/DDBJ databases">
        <authorList>
            <person name="Harkins D.M."/>
            <person name="Durkin A.S."/>
            <person name="Brinkac L.M."/>
            <person name="Haft D.H."/>
            <person name="Selengut J.D."/>
            <person name="Sanka R."/>
            <person name="DePew J."/>
            <person name="Purushe J."/>
            <person name="Picardeau M."/>
            <person name="Werts C."/>
            <person name="Goarant C."/>
            <person name="Vinetz J.M."/>
            <person name="Sutton G.G."/>
            <person name="Nierman W.C."/>
            <person name="Fouts D.E."/>
        </authorList>
    </citation>
    <scope>NUCLEOTIDE SEQUENCE [LARGE SCALE GENOMIC DNA]</scope>
    <source>
        <strain evidence="3 4">200701203</strain>
    </source>
</reference>
<evidence type="ECO:0000256" key="1">
    <source>
        <dbReference type="SAM" id="Phobius"/>
    </source>
</evidence>
<dbReference type="GO" id="GO:0016747">
    <property type="term" value="F:acyltransferase activity, transferring groups other than amino-acyl groups"/>
    <property type="evidence" value="ECO:0007669"/>
    <property type="project" value="InterPro"/>
</dbReference>
<feature type="transmembrane region" description="Helical" evidence="1">
    <location>
        <begin position="94"/>
        <end position="111"/>
    </location>
</feature>
<dbReference type="Proteomes" id="UP000011783">
    <property type="component" value="Unassembled WGS sequence"/>
</dbReference>